<name>A0A6C0BFH1_9ZZZZ</name>
<dbReference type="AlphaFoldDB" id="A0A6C0BFH1"/>
<evidence type="ECO:0000313" key="1">
    <source>
        <dbReference type="EMBL" id="QHS90810.1"/>
    </source>
</evidence>
<reference evidence="1" key="1">
    <citation type="journal article" date="2020" name="Nature">
        <title>Giant virus diversity and host interactions through global metagenomics.</title>
        <authorList>
            <person name="Schulz F."/>
            <person name="Roux S."/>
            <person name="Paez-Espino D."/>
            <person name="Jungbluth S."/>
            <person name="Walsh D.A."/>
            <person name="Denef V.J."/>
            <person name="McMahon K.D."/>
            <person name="Konstantinidis K.T."/>
            <person name="Eloe-Fadrosh E.A."/>
            <person name="Kyrpides N.C."/>
            <person name="Woyke T."/>
        </authorList>
    </citation>
    <scope>NUCLEOTIDE SEQUENCE</scope>
    <source>
        <strain evidence="1">GVMAG-M-3300010354-11</strain>
    </source>
</reference>
<sequence length="163" mass="18436">MSNSLCIQHMFQVVDRVVSDKPKRRALHAVIRDCIEFRNRRLRDSCKMDVIFANIDELKSVIRKGGWWTDKEFQLLDEIFTISGHLGQQQPSSPQVSSTVYSAHSPQTMHSVYSPETPETVHSANSSTPAYSATSREELTINAEGFKTIVINMGNGKRVVFHV</sequence>
<accession>A0A6C0BFH1</accession>
<organism evidence="1">
    <name type="scientific">viral metagenome</name>
    <dbReference type="NCBI Taxonomy" id="1070528"/>
    <lineage>
        <taxon>unclassified sequences</taxon>
        <taxon>metagenomes</taxon>
        <taxon>organismal metagenomes</taxon>
    </lineage>
</organism>
<protein>
    <submittedName>
        <fullName evidence="1">Uncharacterized protein</fullName>
    </submittedName>
</protein>
<dbReference type="EMBL" id="MN739147">
    <property type="protein sequence ID" value="QHS90810.1"/>
    <property type="molecule type" value="Genomic_DNA"/>
</dbReference>
<proteinExistence type="predicted"/>